<dbReference type="InterPro" id="IPR003593">
    <property type="entry name" value="AAA+_ATPase"/>
</dbReference>
<dbReference type="SUPFAM" id="SSF52540">
    <property type="entry name" value="P-loop containing nucleoside triphosphate hydrolases"/>
    <property type="match status" value="1"/>
</dbReference>
<dbReference type="NCBIfam" id="TIGR03497">
    <property type="entry name" value="FliI_clade2"/>
    <property type="match status" value="1"/>
</dbReference>
<dbReference type="GO" id="GO:0044780">
    <property type="term" value="P:bacterial-type flagellum assembly"/>
    <property type="evidence" value="ECO:0007669"/>
    <property type="project" value="InterPro"/>
</dbReference>
<dbReference type="InterPro" id="IPR005714">
    <property type="entry name" value="ATPase_T3SS_FliI/YscN"/>
</dbReference>
<keyword evidence="4" id="KW-0547">Nucleotide-binding</keyword>
<dbReference type="GO" id="GO:0016887">
    <property type="term" value="F:ATP hydrolysis activity"/>
    <property type="evidence" value="ECO:0007669"/>
    <property type="project" value="InterPro"/>
</dbReference>
<name>A0AAT9LDB4_9FIRM</name>
<comment type="catalytic activity">
    <reaction evidence="9">
        <text>ATP + H2O + cellular proteinSide 1 = ADP + phosphate + cellular proteinSide 2.</text>
        <dbReference type="EC" id="7.4.2.8"/>
    </reaction>
</comment>
<evidence type="ECO:0000256" key="3">
    <source>
        <dbReference type="ARBA" id="ARBA00022490"/>
    </source>
</evidence>
<dbReference type="CDD" id="cd18117">
    <property type="entry name" value="ATP-synt_flagellum-secretory_path_III_N"/>
    <property type="match status" value="1"/>
</dbReference>
<keyword evidence="5" id="KW-0067">ATP-binding</keyword>
<accession>A0AAT9LDB4</accession>
<keyword evidence="7" id="KW-1278">Translocase</keyword>
<dbReference type="PROSITE" id="PS00152">
    <property type="entry name" value="ATPASE_ALPHA_BETA"/>
    <property type="match status" value="1"/>
</dbReference>
<dbReference type="SMART" id="SM00382">
    <property type="entry name" value="AAA"/>
    <property type="match status" value="1"/>
</dbReference>
<evidence type="ECO:0000256" key="2">
    <source>
        <dbReference type="ARBA" id="ARBA00022448"/>
    </source>
</evidence>
<dbReference type="GO" id="GO:0008564">
    <property type="term" value="F:protein-exporting ATPase activity"/>
    <property type="evidence" value="ECO:0007669"/>
    <property type="project" value="UniProtKB-EC"/>
</dbReference>
<dbReference type="CDD" id="cd01136">
    <property type="entry name" value="ATPase_flagellum-secretory_path_III"/>
    <property type="match status" value="1"/>
</dbReference>
<evidence type="ECO:0000256" key="7">
    <source>
        <dbReference type="ARBA" id="ARBA00022967"/>
    </source>
</evidence>
<dbReference type="InterPro" id="IPR027417">
    <property type="entry name" value="P-loop_NTPase"/>
</dbReference>
<dbReference type="InterPro" id="IPR050053">
    <property type="entry name" value="ATPase_alpha/beta_chains"/>
</dbReference>
<dbReference type="InterPro" id="IPR000194">
    <property type="entry name" value="ATPase_F1/V1/A1_a/bsu_nucl-bd"/>
</dbReference>
<evidence type="ECO:0000256" key="6">
    <source>
        <dbReference type="ARBA" id="ARBA00022927"/>
    </source>
</evidence>
<evidence type="ECO:0000256" key="5">
    <source>
        <dbReference type="ARBA" id="ARBA00022840"/>
    </source>
</evidence>
<dbReference type="Gene3D" id="3.40.50.12240">
    <property type="match status" value="1"/>
</dbReference>
<evidence type="ECO:0000256" key="8">
    <source>
        <dbReference type="ARBA" id="ARBA00023065"/>
    </source>
</evidence>
<protein>
    <submittedName>
        <fullName evidence="11">Flagellar protein export ATPase FliI</fullName>
    </submittedName>
</protein>
<evidence type="ECO:0000313" key="11">
    <source>
        <dbReference type="EMBL" id="QUL98597.1"/>
    </source>
</evidence>
<dbReference type="PANTHER" id="PTHR15184:SF9">
    <property type="entry name" value="SPI-1 TYPE 3 SECRETION SYSTEM ATPASE"/>
    <property type="match status" value="1"/>
</dbReference>
<dbReference type="Pfam" id="PF18269">
    <property type="entry name" value="T3SS_ATPase_C"/>
    <property type="match status" value="1"/>
</dbReference>
<dbReference type="EMBL" id="CP062796">
    <property type="protein sequence ID" value="QUL98597.1"/>
    <property type="molecule type" value="Genomic_DNA"/>
</dbReference>
<dbReference type="GO" id="GO:0071973">
    <property type="term" value="P:bacterial-type flagellum-dependent cell motility"/>
    <property type="evidence" value="ECO:0007669"/>
    <property type="project" value="InterPro"/>
</dbReference>
<dbReference type="NCBIfam" id="TIGR01026">
    <property type="entry name" value="fliI_yscN"/>
    <property type="match status" value="1"/>
</dbReference>
<keyword evidence="11" id="KW-0966">Cell projection</keyword>
<keyword evidence="11" id="KW-0969">Cilium</keyword>
<evidence type="ECO:0000256" key="9">
    <source>
        <dbReference type="ARBA" id="ARBA00034006"/>
    </source>
</evidence>
<dbReference type="GO" id="GO:0005524">
    <property type="term" value="F:ATP binding"/>
    <property type="evidence" value="ECO:0007669"/>
    <property type="project" value="UniProtKB-KW"/>
</dbReference>
<dbReference type="Pfam" id="PF02874">
    <property type="entry name" value="ATP-synt_ab_N"/>
    <property type="match status" value="1"/>
</dbReference>
<proteinExistence type="predicted"/>
<dbReference type="FunFam" id="3.40.50.12240:FF:000002">
    <property type="entry name" value="Flagellum-specific ATP synthase FliI"/>
    <property type="match status" value="1"/>
</dbReference>
<keyword evidence="8" id="KW-0406">Ion transport</keyword>
<reference evidence="11" key="1">
    <citation type="submission" date="2020-10" db="EMBL/GenBank/DDBJ databases">
        <authorList>
            <person name="Kadnikov V."/>
            <person name="Beletsky A.V."/>
            <person name="Mardanov A.V."/>
            <person name="Karnachuk O.V."/>
            <person name="Ravin N.V."/>
        </authorList>
    </citation>
    <scope>NUCLEOTIDE SEQUENCE</scope>
    <source>
        <strain evidence="11">Bu02</strain>
    </source>
</reference>
<dbReference type="InterPro" id="IPR022425">
    <property type="entry name" value="FliI_clade2"/>
</dbReference>
<keyword evidence="6" id="KW-0653">Protein transport</keyword>
<dbReference type="GO" id="GO:0005737">
    <property type="term" value="C:cytoplasm"/>
    <property type="evidence" value="ECO:0007669"/>
    <property type="project" value="UniProtKB-SubCell"/>
</dbReference>
<dbReference type="GO" id="GO:0030254">
    <property type="term" value="P:protein secretion by the type III secretion system"/>
    <property type="evidence" value="ECO:0007669"/>
    <property type="project" value="InterPro"/>
</dbReference>
<reference evidence="11" key="2">
    <citation type="journal article" date="2023" name="Biology">
        <title>Prokaryotic Life Associated with Coal-Fire Gas Vents Revealed by Metagenomics.</title>
        <authorList>
            <person name="Kadnikov V.V."/>
            <person name="Mardanov A.V."/>
            <person name="Beletsky A.V."/>
            <person name="Karnachuk O.V."/>
            <person name="Ravin N.V."/>
        </authorList>
    </citation>
    <scope>NUCLEOTIDE SEQUENCE</scope>
    <source>
        <strain evidence="11">Bu02</strain>
    </source>
</reference>
<keyword evidence="2" id="KW-0813">Transport</keyword>
<dbReference type="InterPro" id="IPR040627">
    <property type="entry name" value="T3SS_ATPase_C"/>
</dbReference>
<organism evidence="11">
    <name type="scientific">Candidatus Fermentithermobacillus carboniphilus</name>
    <dbReference type="NCBI Taxonomy" id="3085328"/>
    <lineage>
        <taxon>Bacteria</taxon>
        <taxon>Bacillati</taxon>
        <taxon>Bacillota</taxon>
        <taxon>Candidatus Fermentithermobacillia</taxon>
        <taxon>Candidatus Fermentithermobacillales</taxon>
        <taxon>Candidatus Fermentithermobacillaceae</taxon>
        <taxon>Candidatus Fermentithermobacillus</taxon>
    </lineage>
</organism>
<evidence type="ECO:0000256" key="4">
    <source>
        <dbReference type="ARBA" id="ARBA00022741"/>
    </source>
</evidence>
<comment type="subcellular location">
    <subcellularLocation>
        <location evidence="1">Cytoplasm</location>
    </subcellularLocation>
</comment>
<dbReference type="AlphaFoldDB" id="A0AAT9LDB4"/>
<feature type="domain" description="AAA+ ATPase" evidence="10">
    <location>
        <begin position="158"/>
        <end position="339"/>
    </location>
</feature>
<keyword evidence="3" id="KW-0963">Cytoplasm</keyword>
<dbReference type="Pfam" id="PF00006">
    <property type="entry name" value="ATP-synt_ab"/>
    <property type="match status" value="1"/>
</dbReference>
<dbReference type="PANTHER" id="PTHR15184">
    <property type="entry name" value="ATP SYNTHASE"/>
    <property type="match status" value="1"/>
</dbReference>
<gene>
    <name evidence="11" type="primary">fliI</name>
    <name evidence="11" type="ORF">IMF26_00395</name>
</gene>
<dbReference type="KEGG" id="fcz:IMF26_00395"/>
<dbReference type="GO" id="GO:0030257">
    <property type="term" value="C:type III protein secretion system complex"/>
    <property type="evidence" value="ECO:0007669"/>
    <property type="project" value="InterPro"/>
</dbReference>
<sequence length="443" mass="47791">MTDLEFETYISSVRSARTFTYRGVVLDIIGLLIEASGPKARMGEICKLIPASGVPVLGEVVGFRNGRVLLMPFGDLDGIAPGSLVEATGRDLRVAVGEGMLGRVTDALGFPIDGLPSWTVDAYYPAIEKPPPPLERGRIEKPIATGVRAIDGMLTLGEGQRIGIFSGSGVGKSTLMGMIARNTSGDVNVIALIGERGREVKEFIEKDLGPEGLKRSVVVVATSDEPALLRIKAAWVATAVAEYFRDKGLSVLLMMDSVTRWCMALREVGLAVGEPPTTRGYTPSVFANLPKLLERAGKASKGSITGIYTVLVEGDDMDEPIADAARGILDGHIVLSRDLAQMGHYPAVDVLASISRLMTQVASKEHLELAQKVRTILSTYRKAEDLINIGAYVRGSNDKIDQALRYIDRVNGFLRQGVLEKVSFDQMLSQLEAVFDENESANK</sequence>
<keyword evidence="11" id="KW-0282">Flagellum</keyword>
<dbReference type="InterPro" id="IPR004100">
    <property type="entry name" value="ATPase_F1/V1/A1_a/bsu_N"/>
</dbReference>
<dbReference type="InterPro" id="IPR020003">
    <property type="entry name" value="ATPase_a/bsu_AS"/>
</dbReference>
<evidence type="ECO:0000256" key="1">
    <source>
        <dbReference type="ARBA" id="ARBA00004496"/>
    </source>
</evidence>
<evidence type="ECO:0000259" key="10">
    <source>
        <dbReference type="SMART" id="SM00382"/>
    </source>
</evidence>
<dbReference type="GO" id="GO:0046933">
    <property type="term" value="F:proton-transporting ATP synthase activity, rotational mechanism"/>
    <property type="evidence" value="ECO:0007669"/>
    <property type="project" value="TreeGrafter"/>
</dbReference>